<keyword evidence="2" id="KW-1185">Reference proteome</keyword>
<dbReference type="GO" id="GO:0034220">
    <property type="term" value="P:monoatomic ion transmembrane transport"/>
    <property type="evidence" value="ECO:0007669"/>
    <property type="project" value="UniProtKB-KW"/>
</dbReference>
<keyword evidence="1" id="KW-0406">Ion transport</keyword>
<evidence type="ECO:0000313" key="1">
    <source>
        <dbReference type="EMBL" id="ETE55826.1"/>
    </source>
</evidence>
<dbReference type="Proteomes" id="UP000018936">
    <property type="component" value="Unassembled WGS sequence"/>
</dbReference>
<gene>
    <name evidence="1" type="primary">KCNAB1</name>
    <name evidence="1" type="ORF">L345_18465</name>
</gene>
<protein>
    <submittedName>
        <fullName evidence="1">Voltage-gated potassium channel subunit beta-1</fullName>
    </submittedName>
</protein>
<dbReference type="AlphaFoldDB" id="V8N1P0"/>
<comment type="caution">
    <text evidence="1">The sequence shown here is derived from an EMBL/GenBank/DDBJ whole genome shotgun (WGS) entry which is preliminary data.</text>
</comment>
<dbReference type="EMBL" id="AZIM01090324">
    <property type="protein sequence ID" value="ETE55826.1"/>
    <property type="molecule type" value="Genomic_DNA"/>
</dbReference>
<keyword evidence="1" id="KW-0813">Transport</keyword>
<feature type="non-terminal residue" evidence="1">
    <location>
        <position position="1"/>
    </location>
</feature>
<keyword evidence="1" id="KW-0407">Ion channel</keyword>
<organism evidence="1 2">
    <name type="scientific">Ophiophagus hannah</name>
    <name type="common">King cobra</name>
    <name type="synonym">Naja hannah</name>
    <dbReference type="NCBI Taxonomy" id="8665"/>
    <lineage>
        <taxon>Eukaryota</taxon>
        <taxon>Metazoa</taxon>
        <taxon>Chordata</taxon>
        <taxon>Craniata</taxon>
        <taxon>Vertebrata</taxon>
        <taxon>Euteleostomi</taxon>
        <taxon>Lepidosauria</taxon>
        <taxon>Squamata</taxon>
        <taxon>Bifurcata</taxon>
        <taxon>Unidentata</taxon>
        <taxon>Episquamata</taxon>
        <taxon>Toxicofera</taxon>
        <taxon>Serpentes</taxon>
        <taxon>Colubroidea</taxon>
        <taxon>Elapidae</taxon>
        <taxon>Elapinae</taxon>
        <taxon>Ophiophagus</taxon>
    </lineage>
</organism>
<dbReference type="OrthoDB" id="8930662at2759"/>
<evidence type="ECO:0000313" key="2">
    <source>
        <dbReference type="Proteomes" id="UP000018936"/>
    </source>
</evidence>
<proteinExistence type="predicted"/>
<accession>V8N1P0</accession>
<reference evidence="1 2" key="1">
    <citation type="journal article" date="2013" name="Proc. Natl. Acad. Sci. U.S.A.">
        <title>The king cobra genome reveals dynamic gene evolution and adaptation in the snake venom system.</title>
        <authorList>
            <person name="Vonk F.J."/>
            <person name="Casewell N.R."/>
            <person name="Henkel C.V."/>
            <person name="Heimberg A.M."/>
            <person name="Jansen H.J."/>
            <person name="McCleary R.J."/>
            <person name="Kerkkamp H.M."/>
            <person name="Vos R.A."/>
            <person name="Guerreiro I."/>
            <person name="Calvete J.J."/>
            <person name="Wuster W."/>
            <person name="Woods A.E."/>
            <person name="Logan J.M."/>
            <person name="Harrison R.A."/>
            <person name="Castoe T.A."/>
            <person name="de Koning A.P."/>
            <person name="Pollock D.D."/>
            <person name="Yandell M."/>
            <person name="Calderon D."/>
            <person name="Renjifo C."/>
            <person name="Currier R.B."/>
            <person name="Salgado D."/>
            <person name="Pla D."/>
            <person name="Sanz L."/>
            <person name="Hyder A.S."/>
            <person name="Ribeiro J.M."/>
            <person name="Arntzen J.W."/>
            <person name="van den Thillart G.E."/>
            <person name="Boetzer M."/>
            <person name="Pirovano W."/>
            <person name="Dirks R.P."/>
            <person name="Spaink H.P."/>
            <person name="Duboule D."/>
            <person name="McGlinn E."/>
            <person name="Kini R.M."/>
            <person name="Richardson M.K."/>
        </authorList>
    </citation>
    <scope>NUCLEOTIDE SEQUENCE</scope>
    <source>
        <tissue evidence="1">Blood</tissue>
    </source>
</reference>
<sequence>MLSMTYSGSLRSVASRSHSEWGLHQLHQNDTVELQKLREVRVAAQTRIREEFLRMHGLSLDECTAQMTGMKYR</sequence>
<name>V8N1P0_OPHHA</name>